<evidence type="ECO:0000256" key="6">
    <source>
        <dbReference type="ARBA" id="ARBA00022525"/>
    </source>
</evidence>
<evidence type="ECO:0000256" key="18">
    <source>
        <dbReference type="SAM" id="MobiDB-lite"/>
    </source>
</evidence>
<evidence type="ECO:0000313" key="20">
    <source>
        <dbReference type="Ensembl" id="ENSORLP00020015579.1"/>
    </source>
</evidence>
<dbReference type="PRINTS" id="PR00357">
    <property type="entry name" value="ANTIFREEZIII"/>
</dbReference>
<dbReference type="GO" id="GO:0016051">
    <property type="term" value="P:carbohydrate biosynthetic process"/>
    <property type="evidence" value="ECO:0007669"/>
    <property type="project" value="InterPro"/>
</dbReference>
<evidence type="ECO:0000256" key="8">
    <source>
        <dbReference type="ARBA" id="ARBA00023076"/>
    </source>
</evidence>
<evidence type="ECO:0000256" key="15">
    <source>
        <dbReference type="ARBA" id="ARBA00067780"/>
    </source>
</evidence>
<comment type="function">
    <text evidence="12">Contributes to protect fish blood from freezing at subzero sea water temperatures. Lowers the blood freezing point. Binds to nascent ice crystals and prevents further growth.</text>
</comment>
<reference evidence="20" key="4">
    <citation type="submission" date="2025-09" db="UniProtKB">
        <authorList>
            <consortium name="Ensembl"/>
        </authorList>
    </citation>
    <scope>IDENTIFICATION</scope>
    <source>
        <strain evidence="20">HNI</strain>
    </source>
</reference>
<evidence type="ECO:0000256" key="11">
    <source>
        <dbReference type="ARBA" id="ARBA00023329"/>
    </source>
</evidence>
<dbReference type="PANTHER" id="PTHR42966:SF1">
    <property type="entry name" value="SIALIC ACID SYNTHASE"/>
    <property type="match status" value="1"/>
</dbReference>
<dbReference type="Pfam" id="PF03102">
    <property type="entry name" value="NeuB"/>
    <property type="match status" value="1"/>
</dbReference>
<dbReference type="InterPro" id="IPR000996">
    <property type="entry name" value="Clathrin_L-chain"/>
</dbReference>
<evidence type="ECO:0000256" key="14">
    <source>
        <dbReference type="ARBA" id="ARBA00066534"/>
    </source>
</evidence>
<dbReference type="Ensembl" id="ENSORLT00020023658.1">
    <property type="protein sequence ID" value="ENSORLP00020015579.1"/>
    <property type="gene ID" value="ENSORLG00020016614.1"/>
</dbReference>
<dbReference type="Gene3D" id="3.90.1210.10">
    <property type="entry name" value="Antifreeze-like/N-acetylneuraminic acid synthase C-terminal domain"/>
    <property type="match status" value="1"/>
</dbReference>
<keyword evidence="6" id="KW-0964">Secreted</keyword>
<dbReference type="GO" id="GO:0005198">
    <property type="term" value="F:structural molecule activity"/>
    <property type="evidence" value="ECO:0007669"/>
    <property type="project" value="InterPro"/>
</dbReference>
<feature type="domain" description="AFP-like" evidence="19">
    <location>
        <begin position="492"/>
        <end position="551"/>
    </location>
</feature>
<dbReference type="GO" id="GO:0030130">
    <property type="term" value="C:clathrin coat of trans-Golgi network vesicle"/>
    <property type="evidence" value="ECO:0007669"/>
    <property type="project" value="InterPro"/>
</dbReference>
<evidence type="ECO:0000256" key="9">
    <source>
        <dbReference type="ARBA" id="ARBA00023136"/>
    </source>
</evidence>
<reference evidence="20 21" key="2">
    <citation type="submission" date="2017-04" db="EMBL/GenBank/DDBJ databases">
        <title>CpG methylation of centromeres and impact of large insertions on vertebrate speciation.</title>
        <authorList>
            <person name="Ichikawa K."/>
            <person name="Yoshimura J."/>
            <person name="Morishita S."/>
        </authorList>
    </citation>
    <scope>NUCLEOTIDE SEQUENCE</scope>
    <source>
        <strain evidence="20 21">HNI</strain>
    </source>
</reference>
<dbReference type="SUPFAM" id="SSF51569">
    <property type="entry name" value="Aldolase"/>
    <property type="match status" value="1"/>
</dbReference>
<feature type="coiled-coil region" evidence="17">
    <location>
        <begin position="98"/>
        <end position="140"/>
    </location>
</feature>
<dbReference type="CDD" id="cd11615">
    <property type="entry name" value="SAF_NeuB_like"/>
    <property type="match status" value="1"/>
</dbReference>
<evidence type="ECO:0000256" key="16">
    <source>
        <dbReference type="ARBA" id="ARBA00083845"/>
    </source>
</evidence>
<dbReference type="InterPro" id="IPR051690">
    <property type="entry name" value="PseI-like"/>
</dbReference>
<keyword evidence="7" id="KW-0808">Transferase</keyword>
<comment type="catalytic activity">
    <reaction evidence="13">
        <text>aldehydo-N-acetyl-D-mannosamine 6-phosphate + phosphoenolpyruvate + H2O = N-acetylneuraminate 9-phosphate + phosphate</text>
        <dbReference type="Rhea" id="RHEA:80835"/>
        <dbReference type="ChEBI" id="CHEBI:15377"/>
        <dbReference type="ChEBI" id="CHEBI:43474"/>
        <dbReference type="ChEBI" id="CHEBI:58557"/>
        <dbReference type="ChEBI" id="CHEBI:58702"/>
        <dbReference type="ChEBI" id="CHEBI:231734"/>
        <dbReference type="EC" id="2.5.1.57"/>
    </reaction>
    <physiologicalReaction direction="left-to-right" evidence="13">
        <dbReference type="Rhea" id="RHEA:80836"/>
    </physiologicalReaction>
</comment>
<evidence type="ECO:0000256" key="13">
    <source>
        <dbReference type="ARBA" id="ARBA00050599"/>
    </source>
</evidence>
<evidence type="ECO:0000256" key="7">
    <source>
        <dbReference type="ARBA" id="ARBA00022679"/>
    </source>
</evidence>
<reference evidence="20" key="3">
    <citation type="submission" date="2025-08" db="UniProtKB">
        <authorList>
            <consortium name="Ensembl"/>
        </authorList>
    </citation>
    <scope>IDENTIFICATION</scope>
    <source>
        <strain evidence="20">HNI</strain>
    </source>
</reference>
<comment type="subcellular location">
    <subcellularLocation>
        <location evidence="1">Cytoplasmic vesicle membrane</location>
        <topology evidence="1">Peripheral membrane protein</topology>
        <orientation evidence="1">Cytoplasmic side</orientation>
    </subcellularLocation>
    <subcellularLocation>
        <location evidence="2">Membrane</location>
        <location evidence="2">Coated pit</location>
        <topology evidence="2">Peripheral membrane protein</topology>
        <orientation evidence="2">Cytoplasmic side</orientation>
    </subcellularLocation>
    <subcellularLocation>
        <location evidence="3">Secreted</location>
    </subcellularLocation>
</comment>
<dbReference type="FunFam" id="3.20.20.70:FF:000144">
    <property type="entry name" value="sialic acid synthase"/>
    <property type="match status" value="1"/>
</dbReference>
<dbReference type="GO" id="GO:0047444">
    <property type="term" value="F:N-acylneuraminate-9-phosphate synthase activity"/>
    <property type="evidence" value="ECO:0007669"/>
    <property type="project" value="UniProtKB-EC"/>
</dbReference>
<dbReference type="PROSITE" id="PS50844">
    <property type="entry name" value="AFP_LIKE"/>
    <property type="match status" value="1"/>
</dbReference>
<dbReference type="GO" id="GO:1901137">
    <property type="term" value="P:carbohydrate derivative biosynthetic process"/>
    <property type="evidence" value="ECO:0007669"/>
    <property type="project" value="UniProtKB-ARBA"/>
</dbReference>
<evidence type="ECO:0000256" key="5">
    <source>
        <dbReference type="ARBA" id="ARBA00007445"/>
    </source>
</evidence>
<name>A0A3P9L4E3_ORYLA</name>
<feature type="region of interest" description="Disordered" evidence="18">
    <location>
        <begin position="1"/>
        <end position="21"/>
    </location>
</feature>
<dbReference type="GO" id="GO:0016192">
    <property type="term" value="P:vesicle-mediated transport"/>
    <property type="evidence" value="ECO:0007669"/>
    <property type="project" value="InterPro"/>
</dbReference>
<dbReference type="PANTHER" id="PTHR42966">
    <property type="entry name" value="N-ACETYLNEURAMINATE SYNTHASE"/>
    <property type="match status" value="1"/>
</dbReference>
<evidence type="ECO:0000256" key="3">
    <source>
        <dbReference type="ARBA" id="ARBA00004613"/>
    </source>
</evidence>
<evidence type="ECO:0000256" key="17">
    <source>
        <dbReference type="SAM" id="Coils"/>
    </source>
</evidence>
<keyword evidence="9" id="KW-0472">Membrane</keyword>
<evidence type="ECO:0000313" key="21">
    <source>
        <dbReference type="Proteomes" id="UP000265180"/>
    </source>
</evidence>
<dbReference type="EC" id="2.5.1.57" evidence="14"/>
<dbReference type="GO" id="GO:0005576">
    <property type="term" value="C:extracellular region"/>
    <property type="evidence" value="ECO:0007669"/>
    <property type="project" value="UniProtKB-SubCell"/>
</dbReference>
<organism evidence="20 21">
    <name type="scientific">Oryzias latipes</name>
    <name type="common">Japanese rice fish</name>
    <name type="synonym">Japanese killifish</name>
    <dbReference type="NCBI Taxonomy" id="8090"/>
    <lineage>
        <taxon>Eukaryota</taxon>
        <taxon>Metazoa</taxon>
        <taxon>Chordata</taxon>
        <taxon>Craniata</taxon>
        <taxon>Vertebrata</taxon>
        <taxon>Euteleostomi</taxon>
        <taxon>Actinopterygii</taxon>
        <taxon>Neopterygii</taxon>
        <taxon>Teleostei</taxon>
        <taxon>Neoteleostei</taxon>
        <taxon>Acanthomorphata</taxon>
        <taxon>Ovalentaria</taxon>
        <taxon>Atherinomorphae</taxon>
        <taxon>Beloniformes</taxon>
        <taxon>Adrianichthyidae</taxon>
        <taxon>Oryziinae</taxon>
        <taxon>Oryzias</taxon>
    </lineage>
</organism>
<dbReference type="SUPFAM" id="SSF51269">
    <property type="entry name" value="AFP III-like domain"/>
    <property type="match status" value="1"/>
</dbReference>
<dbReference type="Pfam" id="PF08666">
    <property type="entry name" value="SAF"/>
    <property type="match status" value="1"/>
</dbReference>
<accession>A0A3P9L4E3</accession>
<dbReference type="GO" id="GO:0030132">
    <property type="term" value="C:clathrin coat of coated pit"/>
    <property type="evidence" value="ECO:0007669"/>
    <property type="project" value="InterPro"/>
</dbReference>
<dbReference type="Pfam" id="PF01086">
    <property type="entry name" value="Clathrin_lg_ch"/>
    <property type="match status" value="1"/>
</dbReference>
<keyword evidence="8" id="KW-0047">Antifreeze protein</keyword>
<dbReference type="InterPro" id="IPR036732">
    <property type="entry name" value="AFP_Neu5c_C_sf"/>
</dbReference>
<keyword evidence="17" id="KW-0175">Coiled coil</keyword>
<keyword evidence="11" id="KW-0968">Cytoplasmic vesicle</keyword>
<protein>
    <recommendedName>
        <fullName evidence="15">N-acetylneuraminate-9-phosphate synthase</fullName>
        <ecNumber evidence="14">2.5.1.57</ecNumber>
    </recommendedName>
    <alternativeName>
        <fullName evidence="16">Sialic acid synthase</fullName>
    </alternativeName>
</protein>
<comment type="similarity">
    <text evidence="5">Belongs to the type-III AFP family.</text>
</comment>
<evidence type="ECO:0000256" key="2">
    <source>
        <dbReference type="ARBA" id="ARBA00004277"/>
    </source>
</evidence>
<dbReference type="Proteomes" id="UP000265180">
    <property type="component" value="Chromosome 1"/>
</dbReference>
<dbReference type="InterPro" id="IPR013785">
    <property type="entry name" value="Aldolase_TIM"/>
</dbReference>
<proteinExistence type="inferred from homology"/>
<evidence type="ECO:0000259" key="19">
    <source>
        <dbReference type="PROSITE" id="PS50844"/>
    </source>
</evidence>
<dbReference type="SMART" id="SM00858">
    <property type="entry name" value="SAF"/>
    <property type="match status" value="1"/>
</dbReference>
<dbReference type="PROSITE" id="PS00224">
    <property type="entry name" value="CLATHRIN_LIGHT_CHN_1"/>
    <property type="match status" value="1"/>
</dbReference>
<dbReference type="AlphaFoldDB" id="A0A3P9L4E3"/>
<reference key="1">
    <citation type="journal article" date="2007" name="Nature">
        <title>The medaka draft genome and insights into vertebrate genome evolution.</title>
        <authorList>
            <person name="Kasahara M."/>
            <person name="Naruse K."/>
            <person name="Sasaki S."/>
            <person name="Nakatani Y."/>
            <person name="Qu W."/>
            <person name="Ahsan B."/>
            <person name="Yamada T."/>
            <person name="Nagayasu Y."/>
            <person name="Doi K."/>
            <person name="Kasai Y."/>
            <person name="Jindo T."/>
            <person name="Kobayashi D."/>
            <person name="Shimada A."/>
            <person name="Toyoda A."/>
            <person name="Kuroki Y."/>
            <person name="Fujiyama A."/>
            <person name="Sasaki T."/>
            <person name="Shimizu A."/>
            <person name="Asakawa S."/>
            <person name="Shimizu N."/>
            <person name="Hashimoto S."/>
            <person name="Yang J."/>
            <person name="Lee Y."/>
            <person name="Matsushima K."/>
            <person name="Sugano S."/>
            <person name="Sakaizumi M."/>
            <person name="Narita T."/>
            <person name="Ohishi K."/>
            <person name="Haga S."/>
            <person name="Ohta F."/>
            <person name="Nomoto H."/>
            <person name="Nogata K."/>
            <person name="Morishita T."/>
            <person name="Endo T."/>
            <person name="Shin-I T."/>
            <person name="Takeda H."/>
            <person name="Morishita S."/>
            <person name="Kohara Y."/>
        </authorList>
    </citation>
    <scope>NUCLEOTIDE SEQUENCE [LARGE SCALE GENOMIC DNA]</scope>
    <source>
        <strain>Hd-rR</strain>
    </source>
</reference>
<evidence type="ECO:0000256" key="1">
    <source>
        <dbReference type="ARBA" id="ARBA00004180"/>
    </source>
</evidence>
<sequence length="557" mass="61909">MDDFDLLNAPAAGNGVGSEEDPAAAFLAQQESEIAGIENDEGFSILDGGEVPPSLGDSGDGVINGDIHGESNGPSDAYAAISTADRLQAEPESLRKWREEQRERLEVLDANSRKQESEWKEKAKLELEEWHARQNEQLEKTKTNNSTHINHPCYRLDQAAEEAMISDLDENNPGTEWERVARLCDFNPKSIFAGFSRTMASVFELCPGRKIGGEHPCFIIAEIGQNHQGDIETAKKMIQVAKDAGADCAKFQKSELEHKFNKRALERPYNSKNSWGKTYGEHKRHLEFSHEQYRELQRFAADVGIFFTASGMDEMAVEFLHEINVPFFKVGSGDTNNFPYLEKTAKKGRPMVVSSGMQSMETMRRVYRTVKEHNPNFAILQCTSAYPLEPEDVNLRVITEYQKEFPDIPIGYSGHESGISISVAAVALGAKVLERHITLDKTWKGSDHEASLEPSELAELVRSVRLVEKALGSGIKQMLASEKACHDKLGKSVVAKVRIPKGSVLTLDMLAVKVAEPMGFPAEDIFQLVGKKVKEDIEEDESITSELVDNHGKKAKC</sequence>
<evidence type="ECO:0000256" key="4">
    <source>
        <dbReference type="ARBA" id="ARBA00005263"/>
    </source>
</evidence>
<dbReference type="InterPro" id="IPR013974">
    <property type="entry name" value="SAF"/>
</dbReference>
<comment type="similarity">
    <text evidence="4">Belongs to the clathrin light chain family.</text>
</comment>
<dbReference type="GO" id="GO:0006054">
    <property type="term" value="P:N-acetylneuraminate metabolic process"/>
    <property type="evidence" value="ECO:0007669"/>
    <property type="project" value="UniProtKB-ARBA"/>
</dbReference>
<dbReference type="Gene3D" id="3.20.20.70">
    <property type="entry name" value="Aldolase class I"/>
    <property type="match status" value="1"/>
</dbReference>
<dbReference type="InterPro" id="IPR006190">
    <property type="entry name" value="SAF_AFP_Neu5Ac"/>
</dbReference>
<evidence type="ECO:0000256" key="12">
    <source>
        <dbReference type="ARBA" id="ARBA00024935"/>
    </source>
</evidence>
<dbReference type="InterPro" id="IPR013132">
    <property type="entry name" value="PseI/NeuA/B-like_N"/>
</dbReference>
<dbReference type="GO" id="GO:0006886">
    <property type="term" value="P:intracellular protein transport"/>
    <property type="evidence" value="ECO:0007669"/>
    <property type="project" value="InterPro"/>
</dbReference>
<evidence type="ECO:0000256" key="10">
    <source>
        <dbReference type="ARBA" id="ARBA00023176"/>
    </source>
</evidence>
<dbReference type="InterPro" id="IPR057736">
    <property type="entry name" value="SAF_PseI/NeuA/NeuB"/>
</dbReference>
<dbReference type="InterPro" id="IPR006013">
    <property type="entry name" value="Antifreeze_III"/>
</dbReference>
<keyword evidence="10" id="KW-0168">Coated pit</keyword>